<evidence type="ECO:0000313" key="1">
    <source>
        <dbReference type="EMBL" id="ERM99364.1"/>
    </source>
</evidence>
<proteinExistence type="predicted"/>
<keyword evidence="2" id="KW-1185">Reference proteome</keyword>
<sequence>MRMCDPPKAILSQEEENSCKATTHGTQKSIMGDGVILSQHAPKNKHQLSNTDENEPHHIVHDFEHLYDGGTPSNELPNDVSKEMIIYHRRRFNELPNIAIKLEYKEVNMVVNHEYNTMNMEKLLIIEESAAYKGI</sequence>
<name>W1NXF4_AMBTC</name>
<organism evidence="1 2">
    <name type="scientific">Amborella trichopoda</name>
    <dbReference type="NCBI Taxonomy" id="13333"/>
    <lineage>
        <taxon>Eukaryota</taxon>
        <taxon>Viridiplantae</taxon>
        <taxon>Streptophyta</taxon>
        <taxon>Embryophyta</taxon>
        <taxon>Tracheophyta</taxon>
        <taxon>Spermatophyta</taxon>
        <taxon>Magnoliopsida</taxon>
        <taxon>Amborellales</taxon>
        <taxon>Amborellaceae</taxon>
        <taxon>Amborella</taxon>
    </lineage>
</organism>
<dbReference type="Gramene" id="ERM99364">
    <property type="protein sequence ID" value="ERM99364"/>
    <property type="gene ID" value="AMTR_s00108p00150170"/>
</dbReference>
<protein>
    <submittedName>
        <fullName evidence="1">Uncharacterized protein</fullName>
    </submittedName>
</protein>
<gene>
    <name evidence="1" type="ORF">AMTR_s00108p00150170</name>
</gene>
<accession>W1NXF4</accession>
<dbReference type="HOGENOM" id="CLU_1888580_0_0_1"/>
<evidence type="ECO:0000313" key="2">
    <source>
        <dbReference type="Proteomes" id="UP000017836"/>
    </source>
</evidence>
<dbReference type="EMBL" id="KI395026">
    <property type="protein sequence ID" value="ERM99364.1"/>
    <property type="molecule type" value="Genomic_DNA"/>
</dbReference>
<reference evidence="2" key="1">
    <citation type="journal article" date="2013" name="Science">
        <title>The Amborella genome and the evolution of flowering plants.</title>
        <authorList>
            <consortium name="Amborella Genome Project"/>
        </authorList>
    </citation>
    <scope>NUCLEOTIDE SEQUENCE [LARGE SCALE GENOMIC DNA]</scope>
</reference>
<dbReference type="Proteomes" id="UP000017836">
    <property type="component" value="Unassembled WGS sequence"/>
</dbReference>
<dbReference type="AlphaFoldDB" id="W1NXF4"/>